<dbReference type="InterPro" id="IPR024983">
    <property type="entry name" value="CHAT_dom"/>
</dbReference>
<dbReference type="Pfam" id="PF13424">
    <property type="entry name" value="TPR_12"/>
    <property type="match status" value="1"/>
</dbReference>
<keyword evidence="5" id="KW-1185">Reference proteome</keyword>
<organism evidence="4 5">
    <name type="scientific">Povalibacter uvarum</name>
    <dbReference type="NCBI Taxonomy" id="732238"/>
    <lineage>
        <taxon>Bacteria</taxon>
        <taxon>Pseudomonadati</taxon>
        <taxon>Pseudomonadota</taxon>
        <taxon>Gammaproteobacteria</taxon>
        <taxon>Steroidobacterales</taxon>
        <taxon>Steroidobacteraceae</taxon>
        <taxon>Povalibacter</taxon>
    </lineage>
</organism>
<feature type="repeat" description="TPR" evidence="1">
    <location>
        <begin position="338"/>
        <end position="371"/>
    </location>
</feature>
<protein>
    <submittedName>
        <fullName evidence="4">CHAT domain-containing protein</fullName>
    </submittedName>
</protein>
<dbReference type="Gene3D" id="1.25.40.10">
    <property type="entry name" value="Tetratricopeptide repeat domain"/>
    <property type="match status" value="3"/>
</dbReference>
<keyword evidence="1" id="KW-0802">TPR repeat</keyword>
<dbReference type="SUPFAM" id="SSF48452">
    <property type="entry name" value="TPR-like"/>
    <property type="match status" value="3"/>
</dbReference>
<proteinExistence type="predicted"/>
<evidence type="ECO:0000256" key="2">
    <source>
        <dbReference type="SAM" id="SignalP"/>
    </source>
</evidence>
<feature type="domain" description="CHAT" evidence="3">
    <location>
        <begin position="760"/>
        <end position="1049"/>
    </location>
</feature>
<feature type="repeat" description="TPR" evidence="1">
    <location>
        <begin position="378"/>
        <end position="411"/>
    </location>
</feature>
<dbReference type="PANTHER" id="PTHR10098:SF108">
    <property type="entry name" value="TETRATRICOPEPTIDE REPEAT PROTEIN 28"/>
    <property type="match status" value="1"/>
</dbReference>
<dbReference type="Proteomes" id="UP000588068">
    <property type="component" value="Unassembled WGS sequence"/>
</dbReference>
<dbReference type="RefSeq" id="WP_184332494.1">
    <property type="nucleotide sequence ID" value="NZ_JACHHZ010000003.1"/>
</dbReference>
<dbReference type="PROSITE" id="PS50005">
    <property type="entry name" value="TPR"/>
    <property type="match status" value="2"/>
</dbReference>
<dbReference type="Pfam" id="PF12770">
    <property type="entry name" value="CHAT"/>
    <property type="match status" value="1"/>
</dbReference>
<evidence type="ECO:0000313" key="4">
    <source>
        <dbReference type="EMBL" id="MBB6093784.1"/>
    </source>
</evidence>
<sequence length="1060" mass="115750">MTLRFVSVLFAISCHSMGAHAAACESPPGHVVLGTYQPKSDGSAPVILEIRPNDIDIEVRVERASAQVTRYSSPGGRNGPQWIYLPAAPSAAKVCIYATYQQRTADAYSIAPVDVSRRDVLQINALRVLSDAAALWAADTQTARTTAVDLYQQAARQALLDRSLSEHAQLYAALAQMQRYQYDSALQALRSLLQGRPDSTYVQYAAHWAIGSLLNRKADFAASAAALETALAIAGESNGKGGLAPRRDIAEITNLLGEVKLSGGDIAGGERLIRQSLAQSGDDAQLLGMIHNNLGYVYLLQANAATGARRSDLLGRSIEQHFRARDYAQRAGDLREQSIIENNLGTLLERTGDLRRAREHYERALHLVDSMDDPLRLKILYRALGAAYLTLGDYAKSERFLAAAIQIAERSEPGEATRMHCQLGTAQRLMGRLPDAVAQHAICHSRAQKAGDDRVQAEALHELTIDYLEQGRNDQAWKAISEAAALLPQVRDGDARSKVLVQQARVLQSRGDDAAARTSAREAVTAAASARYPTARVEALAASMTVHAAQNRTAEAISFGGQAIEAIESIHAQLDAERLGPAWSGRTDDVYVGLAELLIADYNTKHDVKSLLAALDVVERSRAISLRQQFAAPTAVLRQVENSPALDTLTEIANTEAFSNDADGLPLSYYHEHDLLTLSRLAGAGDLPVPRPLGGEEIQKSLAEGQVALCYFVATDRIVLFVLSRTKLDFIDLGSKKEIYELAARFSDAVTKRSDRQVQALRDLSMRLLPQRATRQRAHTWIVSPGEGLHGIPFNALHVGSAGGEYQPAMSLYAIRRVPSLSAYLMQRSRRSVEYAADLALFADPAFRATEGTRSSAALMVSSRQQRLPWTAKEAEQLRGLFPPRRTLVYVGSEATRDNLRSLPVRNSRVLHIASHGYFRASSPDNVGFALAAVSRPRVDSGFVTLTELFTYRFNNELVVISGCETAMGEERGGEGLMSLTRGFIAQGASHVMSTLWPVSDRASADFMGLFYKELVSRGSVGEALRAAQVELSRRPQYSDPFFWAPYVLTTVAPDDRMTF</sequence>
<keyword evidence="2" id="KW-0732">Signal</keyword>
<dbReference type="SMART" id="SM00028">
    <property type="entry name" value="TPR"/>
    <property type="match status" value="7"/>
</dbReference>
<accession>A0A841HMF3</accession>
<evidence type="ECO:0000259" key="3">
    <source>
        <dbReference type="Pfam" id="PF12770"/>
    </source>
</evidence>
<name>A0A841HMF3_9GAMM</name>
<comment type="caution">
    <text evidence="4">The sequence shown here is derived from an EMBL/GenBank/DDBJ whole genome shotgun (WGS) entry which is preliminary data.</text>
</comment>
<feature type="signal peptide" evidence="2">
    <location>
        <begin position="1"/>
        <end position="21"/>
    </location>
</feature>
<evidence type="ECO:0000313" key="5">
    <source>
        <dbReference type="Proteomes" id="UP000588068"/>
    </source>
</evidence>
<gene>
    <name evidence="4" type="ORF">HNQ60_002665</name>
</gene>
<feature type="chain" id="PRO_5032306927" evidence="2">
    <location>
        <begin position="22"/>
        <end position="1060"/>
    </location>
</feature>
<dbReference type="InterPro" id="IPR019734">
    <property type="entry name" value="TPR_rpt"/>
</dbReference>
<reference evidence="4 5" key="1">
    <citation type="submission" date="2020-08" db="EMBL/GenBank/DDBJ databases">
        <title>Genomic Encyclopedia of Type Strains, Phase IV (KMG-IV): sequencing the most valuable type-strain genomes for metagenomic binning, comparative biology and taxonomic classification.</title>
        <authorList>
            <person name="Goeker M."/>
        </authorList>
    </citation>
    <scope>NUCLEOTIDE SEQUENCE [LARGE SCALE GENOMIC DNA]</scope>
    <source>
        <strain evidence="4 5">DSM 26723</strain>
    </source>
</reference>
<evidence type="ECO:0000256" key="1">
    <source>
        <dbReference type="PROSITE-ProRule" id="PRU00339"/>
    </source>
</evidence>
<dbReference type="PANTHER" id="PTHR10098">
    <property type="entry name" value="RAPSYN-RELATED"/>
    <property type="match status" value="1"/>
</dbReference>
<dbReference type="InterPro" id="IPR011990">
    <property type="entry name" value="TPR-like_helical_dom_sf"/>
</dbReference>
<dbReference type="AlphaFoldDB" id="A0A841HMF3"/>
<dbReference type="EMBL" id="JACHHZ010000003">
    <property type="protein sequence ID" value="MBB6093784.1"/>
    <property type="molecule type" value="Genomic_DNA"/>
</dbReference>